<keyword evidence="2" id="KW-1185">Reference proteome</keyword>
<dbReference type="EnsemblPlants" id="KQK97935">
    <property type="protein sequence ID" value="KQK97935"/>
    <property type="gene ID" value="SETIT_011662mg"/>
</dbReference>
<proteinExistence type="predicted"/>
<dbReference type="HOGENOM" id="CLU_2801661_0_0_1"/>
<dbReference type="InParanoid" id="K3YBR8"/>
<evidence type="ECO:0000313" key="2">
    <source>
        <dbReference type="Proteomes" id="UP000004995"/>
    </source>
</evidence>
<dbReference type="AlphaFoldDB" id="K3YBR8"/>
<protein>
    <submittedName>
        <fullName evidence="1">Uncharacterized protein</fullName>
    </submittedName>
</protein>
<reference evidence="1" key="2">
    <citation type="submission" date="2018-08" db="UniProtKB">
        <authorList>
            <consortium name="EnsemblPlants"/>
        </authorList>
    </citation>
    <scope>IDENTIFICATION</scope>
    <source>
        <strain evidence="1">Yugu1</strain>
    </source>
</reference>
<dbReference type="Proteomes" id="UP000004995">
    <property type="component" value="Unassembled WGS sequence"/>
</dbReference>
<reference evidence="2" key="1">
    <citation type="journal article" date="2012" name="Nat. Biotechnol.">
        <title>Reference genome sequence of the model plant Setaria.</title>
        <authorList>
            <person name="Bennetzen J.L."/>
            <person name="Schmutz J."/>
            <person name="Wang H."/>
            <person name="Percifield R."/>
            <person name="Hawkins J."/>
            <person name="Pontaroli A.C."/>
            <person name="Estep M."/>
            <person name="Feng L."/>
            <person name="Vaughn J.N."/>
            <person name="Grimwood J."/>
            <person name="Jenkins J."/>
            <person name="Barry K."/>
            <person name="Lindquist E."/>
            <person name="Hellsten U."/>
            <person name="Deshpande S."/>
            <person name="Wang X."/>
            <person name="Wu X."/>
            <person name="Mitros T."/>
            <person name="Triplett J."/>
            <person name="Yang X."/>
            <person name="Ye C.Y."/>
            <person name="Mauro-Herrera M."/>
            <person name="Wang L."/>
            <person name="Li P."/>
            <person name="Sharma M."/>
            <person name="Sharma R."/>
            <person name="Ronald P.C."/>
            <person name="Panaud O."/>
            <person name="Kellogg E.A."/>
            <person name="Brutnell T.P."/>
            <person name="Doust A.N."/>
            <person name="Tuskan G.A."/>
            <person name="Rokhsar D."/>
            <person name="Devos K.M."/>
        </authorList>
    </citation>
    <scope>NUCLEOTIDE SEQUENCE [LARGE SCALE GENOMIC DNA]</scope>
    <source>
        <strain evidence="2">cv. Yugu1</strain>
    </source>
</reference>
<organism evidence="1 2">
    <name type="scientific">Setaria italica</name>
    <name type="common">Foxtail millet</name>
    <name type="synonym">Panicum italicum</name>
    <dbReference type="NCBI Taxonomy" id="4555"/>
    <lineage>
        <taxon>Eukaryota</taxon>
        <taxon>Viridiplantae</taxon>
        <taxon>Streptophyta</taxon>
        <taxon>Embryophyta</taxon>
        <taxon>Tracheophyta</taxon>
        <taxon>Spermatophyta</taxon>
        <taxon>Magnoliopsida</taxon>
        <taxon>Liliopsida</taxon>
        <taxon>Poales</taxon>
        <taxon>Poaceae</taxon>
        <taxon>PACMAD clade</taxon>
        <taxon>Panicoideae</taxon>
        <taxon>Panicodae</taxon>
        <taxon>Paniceae</taxon>
        <taxon>Cenchrinae</taxon>
        <taxon>Setaria</taxon>
    </lineage>
</organism>
<name>K3YBR8_SETIT</name>
<sequence>KRQQRGVGFRIPKKSFRLCVREEYGTRALDEPAVVLRPTALQREIELRTTTRQIAGFLRSYAGRTMWS</sequence>
<dbReference type="Gramene" id="KQK97935">
    <property type="protein sequence ID" value="KQK97935"/>
    <property type="gene ID" value="SETIT_011662mg"/>
</dbReference>
<accession>K3YBR8</accession>
<evidence type="ECO:0000313" key="1">
    <source>
        <dbReference type="EnsemblPlants" id="KQK97935"/>
    </source>
</evidence>
<dbReference type="EMBL" id="AGNK02004413">
    <property type="status" value="NOT_ANNOTATED_CDS"/>
    <property type="molecule type" value="Genomic_DNA"/>
</dbReference>